<gene>
    <name evidence="2" type="ORF">POPTR_008G214000</name>
</gene>
<dbReference type="PANTHER" id="PTHR35546">
    <property type="entry name" value="F-BOX PROTEIN INTERACTION DOMAIN PROTEIN-RELATED"/>
    <property type="match status" value="1"/>
</dbReference>
<dbReference type="InterPro" id="IPR013187">
    <property type="entry name" value="F-box-assoc_dom_typ3"/>
</dbReference>
<keyword evidence="3" id="KW-1185">Reference proteome</keyword>
<evidence type="ECO:0000259" key="1">
    <source>
        <dbReference type="Pfam" id="PF08268"/>
    </source>
</evidence>
<name>A0A2K1ZL34_POPTR</name>
<dbReference type="STRING" id="3694.A0A2K1ZL34"/>
<dbReference type="InterPro" id="IPR017451">
    <property type="entry name" value="F-box-assoc_interact_dom"/>
</dbReference>
<reference evidence="2 3" key="1">
    <citation type="journal article" date="2006" name="Science">
        <title>The genome of black cottonwood, Populus trichocarpa (Torr. &amp; Gray).</title>
        <authorList>
            <person name="Tuskan G.A."/>
            <person name="Difazio S."/>
            <person name="Jansson S."/>
            <person name="Bohlmann J."/>
            <person name="Grigoriev I."/>
            <person name="Hellsten U."/>
            <person name="Putnam N."/>
            <person name="Ralph S."/>
            <person name="Rombauts S."/>
            <person name="Salamov A."/>
            <person name="Schein J."/>
            <person name="Sterck L."/>
            <person name="Aerts A."/>
            <person name="Bhalerao R.R."/>
            <person name="Bhalerao R.P."/>
            <person name="Blaudez D."/>
            <person name="Boerjan W."/>
            <person name="Brun A."/>
            <person name="Brunner A."/>
            <person name="Busov V."/>
            <person name="Campbell M."/>
            <person name="Carlson J."/>
            <person name="Chalot M."/>
            <person name="Chapman J."/>
            <person name="Chen G.L."/>
            <person name="Cooper D."/>
            <person name="Coutinho P.M."/>
            <person name="Couturier J."/>
            <person name="Covert S."/>
            <person name="Cronk Q."/>
            <person name="Cunningham R."/>
            <person name="Davis J."/>
            <person name="Degroeve S."/>
            <person name="Dejardin A."/>
            <person name="Depamphilis C."/>
            <person name="Detter J."/>
            <person name="Dirks B."/>
            <person name="Dubchak I."/>
            <person name="Duplessis S."/>
            <person name="Ehlting J."/>
            <person name="Ellis B."/>
            <person name="Gendler K."/>
            <person name="Goodstein D."/>
            <person name="Gribskov M."/>
            <person name="Grimwood J."/>
            <person name="Groover A."/>
            <person name="Gunter L."/>
            <person name="Hamberger B."/>
            <person name="Heinze B."/>
            <person name="Helariutta Y."/>
            <person name="Henrissat B."/>
            <person name="Holligan D."/>
            <person name="Holt R."/>
            <person name="Huang W."/>
            <person name="Islam-Faridi N."/>
            <person name="Jones S."/>
            <person name="Jones-Rhoades M."/>
            <person name="Jorgensen R."/>
            <person name="Joshi C."/>
            <person name="Kangasjarvi J."/>
            <person name="Karlsson J."/>
            <person name="Kelleher C."/>
            <person name="Kirkpatrick R."/>
            <person name="Kirst M."/>
            <person name="Kohler A."/>
            <person name="Kalluri U."/>
            <person name="Larimer F."/>
            <person name="Leebens-Mack J."/>
            <person name="Leple J.C."/>
            <person name="Locascio P."/>
            <person name="Lou Y."/>
            <person name="Lucas S."/>
            <person name="Martin F."/>
            <person name="Montanini B."/>
            <person name="Napoli C."/>
            <person name="Nelson D.R."/>
            <person name="Nelson C."/>
            <person name="Nieminen K."/>
            <person name="Nilsson O."/>
            <person name="Pereda V."/>
            <person name="Peter G."/>
            <person name="Philippe R."/>
            <person name="Pilate G."/>
            <person name="Poliakov A."/>
            <person name="Razumovskaya J."/>
            <person name="Richardson P."/>
            <person name="Rinaldi C."/>
            <person name="Ritland K."/>
            <person name="Rouze P."/>
            <person name="Ryaboy D."/>
            <person name="Schmutz J."/>
            <person name="Schrader J."/>
            <person name="Segerman B."/>
            <person name="Shin H."/>
            <person name="Siddiqui A."/>
            <person name="Sterky F."/>
            <person name="Terry A."/>
            <person name="Tsai C.J."/>
            <person name="Uberbacher E."/>
            <person name="Unneberg P."/>
            <person name="Vahala J."/>
            <person name="Wall K."/>
            <person name="Wessler S."/>
            <person name="Yang G."/>
            <person name="Yin T."/>
            <person name="Douglas C."/>
            <person name="Marra M."/>
            <person name="Sandberg G."/>
            <person name="Van de Peer Y."/>
            <person name="Rokhsar D."/>
        </authorList>
    </citation>
    <scope>NUCLEOTIDE SEQUENCE [LARGE SCALE GENOMIC DNA]</scope>
    <source>
        <strain evidence="3">cv. Nisqually</strain>
    </source>
</reference>
<proteinExistence type="predicted"/>
<dbReference type="EMBL" id="CM009297">
    <property type="protein sequence ID" value="PNT25993.1"/>
    <property type="molecule type" value="Genomic_DNA"/>
</dbReference>
<evidence type="ECO:0000313" key="3">
    <source>
        <dbReference type="Proteomes" id="UP000006729"/>
    </source>
</evidence>
<evidence type="ECO:0000313" key="2">
    <source>
        <dbReference type="EMBL" id="PNT25993.1"/>
    </source>
</evidence>
<dbReference type="NCBIfam" id="TIGR01640">
    <property type="entry name" value="F_box_assoc_1"/>
    <property type="match status" value="1"/>
</dbReference>
<feature type="domain" description="F-box associated beta-propeller type 3" evidence="1">
    <location>
        <begin position="79"/>
        <end position="283"/>
    </location>
</feature>
<accession>A0A2K1ZL34</accession>
<dbReference type="Pfam" id="PF08268">
    <property type="entry name" value="FBA_3"/>
    <property type="match status" value="1"/>
</dbReference>
<dbReference type="InterPro" id="IPR055290">
    <property type="entry name" value="At3g26010-like"/>
</dbReference>
<dbReference type="InParanoid" id="A0A2K1ZL34"/>
<dbReference type="PANTHER" id="PTHR35546:SF16">
    <property type="entry name" value="F-BOX ASSOCIATED UBIQUITINATION EFFECTOR FAMILY PROTEIN-RELATED"/>
    <property type="match status" value="1"/>
</dbReference>
<organism evidence="2 3">
    <name type="scientific">Populus trichocarpa</name>
    <name type="common">Western balsam poplar</name>
    <name type="synonym">Populus balsamifera subsp. trichocarpa</name>
    <dbReference type="NCBI Taxonomy" id="3694"/>
    <lineage>
        <taxon>Eukaryota</taxon>
        <taxon>Viridiplantae</taxon>
        <taxon>Streptophyta</taxon>
        <taxon>Embryophyta</taxon>
        <taxon>Tracheophyta</taxon>
        <taxon>Spermatophyta</taxon>
        <taxon>Magnoliopsida</taxon>
        <taxon>eudicotyledons</taxon>
        <taxon>Gunneridae</taxon>
        <taxon>Pentapetalae</taxon>
        <taxon>rosids</taxon>
        <taxon>fabids</taxon>
        <taxon>Malpighiales</taxon>
        <taxon>Salicaceae</taxon>
        <taxon>Saliceae</taxon>
        <taxon>Populus</taxon>
    </lineage>
</organism>
<dbReference type="AlphaFoldDB" id="A0A2K1ZL34"/>
<dbReference type="Proteomes" id="UP000006729">
    <property type="component" value="Chromosome 8"/>
</dbReference>
<sequence>MDSAGELCRDAIYEVLTRSSMETVGKCRLLSKEYNKLTYESLFTKLHSQRTAIVSGFLIQSMIKNEYQVFFVSTNGLKNHPQISFDFLPEHAKIVSSTNQGVLLCHAHNKSCYYVCISSIQQWQKVPNPKARYDTIESGLMVERLKPLRYKIVRFSEPKFRSHREFYMYHCIRVELFESATWKWKLLDEVKLPHEESLHRMTKVSVNGSLHWLTWKRNVFAFDVKKESHCLFPLPLPASEGNDVRLTEYKGKLAMTCIDRARNFMKVWIMKDHDRKQWSKRHSINIGVLTRKNPHVSPLAFCNADVVLMGEYFPDVIFFNFKTGHIDMLRLRKGLLHGCFPFQLTFATKEKAQLVHCLKA</sequence>
<protein>
    <recommendedName>
        <fullName evidence="1">F-box associated beta-propeller type 3 domain-containing protein</fullName>
    </recommendedName>
</protein>